<feature type="transmembrane region" description="Helical" evidence="10">
    <location>
        <begin position="377"/>
        <end position="405"/>
    </location>
</feature>
<dbReference type="PROSITE" id="PS00154">
    <property type="entry name" value="ATPASE_E1_E2"/>
    <property type="match status" value="1"/>
</dbReference>
<keyword evidence="8 10" id="KW-1133">Transmembrane helix</keyword>
<dbReference type="GO" id="GO:0005886">
    <property type="term" value="C:plasma membrane"/>
    <property type="evidence" value="ECO:0007669"/>
    <property type="project" value="UniProtKB-SubCell"/>
</dbReference>
<keyword evidence="10" id="KW-1003">Cell membrane</keyword>
<evidence type="ECO:0000256" key="9">
    <source>
        <dbReference type="ARBA" id="ARBA00023136"/>
    </source>
</evidence>
<dbReference type="GO" id="GO:0005524">
    <property type="term" value="F:ATP binding"/>
    <property type="evidence" value="ECO:0007669"/>
    <property type="project" value="UniProtKB-UniRule"/>
</dbReference>
<dbReference type="RefSeq" id="WP_057940677.1">
    <property type="nucleotide sequence ID" value="NZ_ACJX03000001.1"/>
</dbReference>
<comment type="similarity">
    <text evidence="2 10">Belongs to the cation transport ATPase (P-type) (TC 3.A.3) family. Type IB subfamily.</text>
</comment>
<dbReference type="STRING" id="592015.HMPREF1705_04294"/>
<evidence type="ECO:0000259" key="11">
    <source>
        <dbReference type="PROSITE" id="PS50846"/>
    </source>
</evidence>
<evidence type="ECO:0000256" key="6">
    <source>
        <dbReference type="ARBA" id="ARBA00022840"/>
    </source>
</evidence>
<dbReference type="SUPFAM" id="SSF81653">
    <property type="entry name" value="Calcium ATPase, transduction domain A"/>
    <property type="match status" value="1"/>
</dbReference>
<evidence type="ECO:0000256" key="5">
    <source>
        <dbReference type="ARBA" id="ARBA00022741"/>
    </source>
</evidence>
<dbReference type="NCBIfam" id="TIGR01494">
    <property type="entry name" value="ATPase_P-type"/>
    <property type="match status" value="2"/>
</dbReference>
<dbReference type="InterPro" id="IPR036163">
    <property type="entry name" value="HMA_dom_sf"/>
</dbReference>
<feature type="transmembrane region" description="Helical" evidence="10">
    <location>
        <begin position="177"/>
        <end position="195"/>
    </location>
</feature>
<dbReference type="InterPro" id="IPR008250">
    <property type="entry name" value="ATPase_P-typ_transduc_dom_A_sf"/>
</dbReference>
<keyword evidence="5 10" id="KW-0547">Nucleotide-binding</keyword>
<feature type="transmembrane region" description="Helical" evidence="10">
    <location>
        <begin position="672"/>
        <end position="689"/>
    </location>
</feature>
<dbReference type="Pfam" id="PF00702">
    <property type="entry name" value="Hydrolase"/>
    <property type="match status" value="1"/>
</dbReference>
<dbReference type="PRINTS" id="PR00120">
    <property type="entry name" value="HATPASE"/>
</dbReference>
<dbReference type="Pfam" id="PF00403">
    <property type="entry name" value="HMA"/>
    <property type="match status" value="1"/>
</dbReference>
<dbReference type="InterPro" id="IPR036412">
    <property type="entry name" value="HAD-like_sf"/>
</dbReference>
<dbReference type="InterPro" id="IPR023299">
    <property type="entry name" value="ATPase_P-typ_cyto_dom_N"/>
</dbReference>
<proteinExistence type="inferred from homology"/>
<protein>
    <submittedName>
        <fullName evidence="12">Copper-exporting ATPase</fullName>
    </submittedName>
</protein>
<dbReference type="InterPro" id="IPR017969">
    <property type="entry name" value="Heavy-metal-associated_CS"/>
</dbReference>
<evidence type="ECO:0000256" key="8">
    <source>
        <dbReference type="ARBA" id="ARBA00022989"/>
    </source>
</evidence>
<dbReference type="Gene3D" id="3.40.50.1000">
    <property type="entry name" value="HAD superfamily/HAD-like"/>
    <property type="match status" value="1"/>
</dbReference>
<keyword evidence="3 10" id="KW-0812">Transmembrane</keyword>
<evidence type="ECO:0000256" key="10">
    <source>
        <dbReference type="RuleBase" id="RU362081"/>
    </source>
</evidence>
<dbReference type="SUPFAM" id="SSF81665">
    <property type="entry name" value="Calcium ATPase, transmembrane domain M"/>
    <property type="match status" value="1"/>
</dbReference>
<dbReference type="InterPro" id="IPR059000">
    <property type="entry name" value="ATPase_P-type_domA"/>
</dbReference>
<dbReference type="PANTHER" id="PTHR43520">
    <property type="entry name" value="ATP7, ISOFORM B"/>
    <property type="match status" value="1"/>
</dbReference>
<keyword evidence="9 10" id="KW-0472">Membrane</keyword>
<reference evidence="13" key="1">
    <citation type="submission" date="2012-09" db="EMBL/GenBank/DDBJ databases">
        <authorList>
            <person name="Weinstock G."/>
            <person name="Sodergren E."/>
            <person name="Clifton S."/>
            <person name="Fulton L."/>
            <person name="Fulton B."/>
            <person name="Courtney L."/>
            <person name="Fronick C."/>
            <person name="Harrison M."/>
            <person name="Strong C."/>
            <person name="Farmer C."/>
            <person name="Delehaunty K."/>
            <person name="Markovic C."/>
            <person name="Hall O."/>
            <person name="Minx P."/>
            <person name="Tomlinson C."/>
            <person name="Mitreva M."/>
            <person name="Nelson J."/>
            <person name="Hou S."/>
            <person name="Wollam A."/>
            <person name="Pepin K.H."/>
            <person name="Johnson M."/>
            <person name="Bhonagiri V."/>
            <person name="Nash W.E."/>
            <person name="Suruliraj S."/>
            <person name="Warren W."/>
            <person name="Chinwalla A."/>
            <person name="Mardis E.R."/>
            <person name="Wilson R.K."/>
        </authorList>
    </citation>
    <scope>NUCLEOTIDE SEQUENCE [LARGE SCALE GENOMIC DNA]</scope>
    <source>
        <strain evidence="13">OS1</strain>
    </source>
</reference>
<dbReference type="SUPFAM" id="SSF56784">
    <property type="entry name" value="HAD-like"/>
    <property type="match status" value="1"/>
</dbReference>
<keyword evidence="13" id="KW-1185">Reference proteome</keyword>
<dbReference type="EMBL" id="ACJX03000001">
    <property type="protein sequence ID" value="KRT35032.1"/>
    <property type="molecule type" value="Genomic_DNA"/>
</dbReference>
<dbReference type="SUPFAM" id="SSF55008">
    <property type="entry name" value="HMA, heavy metal-associated domain"/>
    <property type="match status" value="1"/>
</dbReference>
<evidence type="ECO:0000256" key="4">
    <source>
        <dbReference type="ARBA" id="ARBA00022723"/>
    </source>
</evidence>
<dbReference type="FunFam" id="2.70.150.10:FF:000002">
    <property type="entry name" value="Copper-transporting ATPase 1, putative"/>
    <property type="match status" value="1"/>
</dbReference>
<evidence type="ECO:0000256" key="2">
    <source>
        <dbReference type="ARBA" id="ARBA00006024"/>
    </source>
</evidence>
<dbReference type="GO" id="GO:0012505">
    <property type="term" value="C:endomembrane system"/>
    <property type="evidence" value="ECO:0007669"/>
    <property type="project" value="UniProtKB-SubCell"/>
</dbReference>
<evidence type="ECO:0000313" key="12">
    <source>
        <dbReference type="EMBL" id="KRT35032.1"/>
    </source>
</evidence>
<dbReference type="PROSITE" id="PS50846">
    <property type="entry name" value="HMA_2"/>
    <property type="match status" value="1"/>
</dbReference>
<dbReference type="PROSITE" id="PS01047">
    <property type="entry name" value="HMA_1"/>
    <property type="match status" value="1"/>
</dbReference>
<dbReference type="CDD" id="cd00371">
    <property type="entry name" value="HMA"/>
    <property type="match status" value="1"/>
</dbReference>
<dbReference type="GO" id="GO:0005507">
    <property type="term" value="F:copper ion binding"/>
    <property type="evidence" value="ECO:0007669"/>
    <property type="project" value="TreeGrafter"/>
</dbReference>
<dbReference type="InterPro" id="IPR023298">
    <property type="entry name" value="ATPase_P-typ_TM_dom_sf"/>
</dbReference>
<dbReference type="CDD" id="cd02094">
    <property type="entry name" value="P-type_ATPase_Cu-like"/>
    <property type="match status" value="1"/>
</dbReference>
<dbReference type="AlphaFoldDB" id="A0A0T5X9J3"/>
<dbReference type="GO" id="GO:0016887">
    <property type="term" value="F:ATP hydrolysis activity"/>
    <property type="evidence" value="ECO:0007669"/>
    <property type="project" value="InterPro"/>
</dbReference>
<dbReference type="OrthoDB" id="9813266at2"/>
<feature type="transmembrane region" description="Helical" evidence="10">
    <location>
        <begin position="91"/>
        <end position="110"/>
    </location>
</feature>
<feature type="transmembrane region" description="Helical" evidence="10">
    <location>
        <begin position="330"/>
        <end position="351"/>
    </location>
</feature>
<dbReference type="InterPro" id="IPR001757">
    <property type="entry name" value="P_typ_ATPase"/>
</dbReference>
<gene>
    <name evidence="12" type="ORF">HMPREF1705_04294</name>
</gene>
<dbReference type="Gene3D" id="3.40.1110.10">
    <property type="entry name" value="Calcium-transporting ATPase, cytoplasmic domain N"/>
    <property type="match status" value="1"/>
</dbReference>
<keyword evidence="4 10" id="KW-0479">Metal-binding</keyword>
<dbReference type="Gene3D" id="3.30.70.100">
    <property type="match status" value="1"/>
</dbReference>
<feature type="domain" description="HMA" evidence="11">
    <location>
        <begin position="7"/>
        <end position="72"/>
    </location>
</feature>
<dbReference type="GO" id="GO:0043682">
    <property type="term" value="F:P-type divalent copper transporter activity"/>
    <property type="evidence" value="ECO:0007669"/>
    <property type="project" value="TreeGrafter"/>
</dbReference>
<dbReference type="FunFam" id="3.30.70.100:FF:000005">
    <property type="entry name" value="Copper-exporting P-type ATPase A"/>
    <property type="match status" value="1"/>
</dbReference>
<dbReference type="InterPro" id="IPR006121">
    <property type="entry name" value="HMA_dom"/>
</dbReference>
<feature type="transmembrane region" description="Helical" evidence="10">
    <location>
        <begin position="116"/>
        <end position="133"/>
    </location>
</feature>
<dbReference type="SFLD" id="SFLDF00027">
    <property type="entry name" value="p-type_atpase"/>
    <property type="match status" value="1"/>
</dbReference>
<dbReference type="PANTHER" id="PTHR43520:SF8">
    <property type="entry name" value="P-TYPE CU(+) TRANSPORTER"/>
    <property type="match status" value="1"/>
</dbReference>
<dbReference type="eggNOG" id="COG2217">
    <property type="taxonomic scope" value="Bacteria"/>
</dbReference>
<dbReference type="SFLD" id="SFLDG00002">
    <property type="entry name" value="C1.7:_P-type_atpase_like"/>
    <property type="match status" value="1"/>
</dbReference>
<name>A0A0T5X9J3_9BACT</name>
<dbReference type="InterPro" id="IPR044492">
    <property type="entry name" value="P_typ_ATPase_HD_dom"/>
</dbReference>
<keyword evidence="7" id="KW-1278">Translocase</keyword>
<evidence type="ECO:0000256" key="3">
    <source>
        <dbReference type="ARBA" id="ARBA00022692"/>
    </source>
</evidence>
<comment type="caution">
    <text evidence="12">The sequence shown here is derived from an EMBL/GenBank/DDBJ whole genome shotgun (WGS) entry which is preliminary data.</text>
</comment>
<organism evidence="12 13">
    <name type="scientific">Acetomicrobium hydrogeniformans ATCC BAA-1850</name>
    <dbReference type="NCBI Taxonomy" id="592015"/>
    <lineage>
        <taxon>Bacteria</taxon>
        <taxon>Thermotogati</taxon>
        <taxon>Synergistota</taxon>
        <taxon>Synergistia</taxon>
        <taxon>Synergistales</taxon>
        <taxon>Acetomicrobiaceae</taxon>
        <taxon>Acetomicrobium</taxon>
    </lineage>
</organism>
<dbReference type="Pfam" id="PF00122">
    <property type="entry name" value="E1-E2_ATPase"/>
    <property type="match status" value="1"/>
</dbReference>
<dbReference type="PRINTS" id="PR00119">
    <property type="entry name" value="CATATPASE"/>
</dbReference>
<sequence>MNMTTEEKRNFRITGMTCATCAMTVEKALKKVEGVKFAAVNLATETAFVLLEKDVPQRVLEEAVERVGYGVTYESQENFEARRYRASKRNVIFAWSITVPLMLLMFLHMAGYHISWFYYAETIASALVIFIAGKQTIKGAWIALSHIHANMDVLVFLGSLTSLITALLASVGLFETSFGSIGAMIMSIHLTGRFIESRLRDKASKEVKALLKLKAQEARVITEDGKEILMPIEAVKQGFLIAVKPGERIPADGEVAEGVSSVDEAMITGEPMPVLKKSGDKVTSGSLNLSSFLKVRVTQVGEDTFLSQMISLIQEAQGSKIPIQALADRITNVFVPIVTFLALLSGVLWAFNVEEWGSLLSHAKQILPWVIESRDPLSVGVFAFVTTIVIACPCALGLAIPMALITGTNKAMRQGLIIRNAEAIQTTKDVGVVIFDKTGTLTLGSPKVVEHNLTEEVANIVGNLESLSNHPLGKAIAELKKGDVEINDFEEIVGEGIRGTARGQSYLVGRPENPQRYRQLLEKGYTVVEVMRDGSILGYIGVFDPIREDSFEVVRRLKSMGVDVVLATGDGEGTAKVVASELGIKDFYWGVRPDDKVNIVRHYQGAGKKVMMTGDGMNDAAALKAADVGVAMGSGTDLAIDSADVVILNGGASKVVDLIEISKETFSVIRQNLAWAFGYNVIAIPLAMSALLHPIIAEGAMALSSISVILNSLRIKSV</sequence>
<comment type="subcellular location">
    <subcellularLocation>
        <location evidence="10">Cell membrane</location>
    </subcellularLocation>
    <subcellularLocation>
        <location evidence="1">Endomembrane system</location>
        <topology evidence="1">Multi-pass membrane protein</topology>
    </subcellularLocation>
</comment>
<feature type="transmembrane region" description="Helical" evidence="10">
    <location>
        <begin position="153"/>
        <end position="171"/>
    </location>
</feature>
<dbReference type="InterPro" id="IPR023214">
    <property type="entry name" value="HAD_sf"/>
</dbReference>
<dbReference type="InterPro" id="IPR018303">
    <property type="entry name" value="ATPase_P-typ_P_site"/>
</dbReference>
<evidence type="ECO:0000256" key="1">
    <source>
        <dbReference type="ARBA" id="ARBA00004127"/>
    </source>
</evidence>
<dbReference type="Proteomes" id="UP000005273">
    <property type="component" value="Unassembled WGS sequence"/>
</dbReference>
<dbReference type="InterPro" id="IPR027256">
    <property type="entry name" value="P-typ_ATPase_IB"/>
</dbReference>
<dbReference type="Gene3D" id="2.70.150.10">
    <property type="entry name" value="Calcium-transporting ATPase, cytoplasmic transduction domain A"/>
    <property type="match status" value="1"/>
</dbReference>
<evidence type="ECO:0000256" key="7">
    <source>
        <dbReference type="ARBA" id="ARBA00022967"/>
    </source>
</evidence>
<dbReference type="NCBIfam" id="TIGR01525">
    <property type="entry name" value="ATPase-IB_hvy"/>
    <property type="match status" value="1"/>
</dbReference>
<dbReference type="SFLD" id="SFLDS00003">
    <property type="entry name" value="Haloacid_Dehalogenase"/>
    <property type="match status" value="1"/>
</dbReference>
<accession>A0A0T5X9J3</accession>
<evidence type="ECO:0000313" key="13">
    <source>
        <dbReference type="Proteomes" id="UP000005273"/>
    </source>
</evidence>
<keyword evidence="6 10" id="KW-0067">ATP-binding</keyword>
<dbReference type="GO" id="GO:0055070">
    <property type="term" value="P:copper ion homeostasis"/>
    <property type="evidence" value="ECO:0007669"/>
    <property type="project" value="TreeGrafter"/>
</dbReference>